<reference evidence="2" key="2">
    <citation type="submission" date="2020-09" db="EMBL/GenBank/DDBJ databases">
        <authorList>
            <person name="Sun Q."/>
            <person name="Ohkuma M."/>
        </authorList>
    </citation>
    <scope>NUCLEOTIDE SEQUENCE</scope>
    <source>
        <strain evidence="2">JCM 4637</strain>
    </source>
</reference>
<accession>A0A918WUN7</accession>
<dbReference type="EMBL" id="BMVC01000002">
    <property type="protein sequence ID" value="GHC83176.1"/>
    <property type="molecule type" value="Genomic_DNA"/>
</dbReference>
<sequence length="404" mass="42813">MRRLGAAVRRWTVAVAALVLGAGALAAAPADAQRWEWATFTDRLGCAKGMKQLFTYAEVPAAYAEAKPRFTTTQGDSGLPPATGEWSLGPGISSIYVNRSSYTSSTYSPLFRVAYLEPYMPPVNTRYTLTLTLPAATRLQFSVADMDDGYGYEVTGLLGTTPVKPTGYAHNPAGVVISYPKPDTVRVWRGSWTDLSDLDERAVGDIAFLRPVDKVLVSVVRDNEGSSGSNTMMSPYVCTPDTKGSLVVGTPAYAGPQPTGTGTGAAYDVPVELRLSTEGAPVSARVEDDLRARIEGGPVPGKVESITAGPVTGEAAACRLNPAWLDGSSVRVLDAPAPLLDGRNCVAKMTARVSYQGRVPTRPWSKEHSSSVFADAAATTLLDGPRAERTTYAPPAGLVTRPPR</sequence>
<reference evidence="2" key="1">
    <citation type="journal article" date="2014" name="Int. J. Syst. Evol. Microbiol.">
        <title>Complete genome sequence of Corynebacterium casei LMG S-19264T (=DSM 44701T), isolated from a smear-ripened cheese.</title>
        <authorList>
            <consortium name="US DOE Joint Genome Institute (JGI-PGF)"/>
            <person name="Walter F."/>
            <person name="Albersmeier A."/>
            <person name="Kalinowski J."/>
            <person name="Ruckert C."/>
        </authorList>
    </citation>
    <scope>NUCLEOTIDE SEQUENCE</scope>
    <source>
        <strain evidence="2">JCM 4637</strain>
    </source>
</reference>
<dbReference type="Proteomes" id="UP000638353">
    <property type="component" value="Unassembled WGS sequence"/>
</dbReference>
<evidence type="ECO:0000313" key="3">
    <source>
        <dbReference type="Proteomes" id="UP000638353"/>
    </source>
</evidence>
<dbReference type="AlphaFoldDB" id="A0A918WUN7"/>
<feature type="chain" id="PRO_5037802648" evidence="1">
    <location>
        <begin position="33"/>
        <end position="404"/>
    </location>
</feature>
<gene>
    <name evidence="2" type="ORF">GCM10010334_12020</name>
</gene>
<feature type="signal peptide" evidence="1">
    <location>
        <begin position="1"/>
        <end position="32"/>
    </location>
</feature>
<comment type="caution">
    <text evidence="2">The sequence shown here is derived from an EMBL/GenBank/DDBJ whole genome shotgun (WGS) entry which is preliminary data.</text>
</comment>
<organism evidence="2 3">
    <name type="scientific">Streptomyces finlayi</name>
    <dbReference type="NCBI Taxonomy" id="67296"/>
    <lineage>
        <taxon>Bacteria</taxon>
        <taxon>Bacillati</taxon>
        <taxon>Actinomycetota</taxon>
        <taxon>Actinomycetes</taxon>
        <taxon>Kitasatosporales</taxon>
        <taxon>Streptomycetaceae</taxon>
        <taxon>Streptomyces</taxon>
    </lineage>
</organism>
<protein>
    <submittedName>
        <fullName evidence="2">Uncharacterized protein</fullName>
    </submittedName>
</protein>
<evidence type="ECO:0000313" key="2">
    <source>
        <dbReference type="EMBL" id="GHC83176.1"/>
    </source>
</evidence>
<evidence type="ECO:0000256" key="1">
    <source>
        <dbReference type="SAM" id="SignalP"/>
    </source>
</evidence>
<name>A0A918WUN7_9ACTN</name>
<proteinExistence type="predicted"/>
<dbReference type="RefSeq" id="WP_189822398.1">
    <property type="nucleotide sequence ID" value="NZ_BMVC01000002.1"/>
</dbReference>
<keyword evidence="1" id="KW-0732">Signal</keyword>